<dbReference type="InterPro" id="IPR011459">
    <property type="entry name" value="DUF1565"/>
</dbReference>
<accession>A0ABW0QWA6</accession>
<evidence type="ECO:0000256" key="3">
    <source>
        <dbReference type="ARBA" id="ARBA00022729"/>
    </source>
</evidence>
<dbReference type="SUPFAM" id="SSF51126">
    <property type="entry name" value="Pectin lyase-like"/>
    <property type="match status" value="1"/>
</dbReference>
<dbReference type="SMART" id="SM00231">
    <property type="entry name" value="FA58C"/>
    <property type="match status" value="3"/>
</dbReference>
<protein>
    <submittedName>
        <fullName evidence="6">Discoidin domain-containing protein</fullName>
    </submittedName>
</protein>
<keyword evidence="3 4" id="KW-0732">Signal</keyword>
<dbReference type="PANTHER" id="PTHR40088:SF2">
    <property type="entry name" value="SECRETED SUGAR HYDROLASE"/>
    <property type="match status" value="1"/>
</dbReference>
<dbReference type="Pfam" id="PF00754">
    <property type="entry name" value="F5_F8_type_C"/>
    <property type="match status" value="1"/>
</dbReference>
<evidence type="ECO:0000256" key="2">
    <source>
        <dbReference type="ARBA" id="ARBA00022525"/>
    </source>
</evidence>
<dbReference type="SMART" id="SM00710">
    <property type="entry name" value="PbH1"/>
    <property type="match status" value="7"/>
</dbReference>
<sequence>MIRTTQGRPFGILLIVALFVGLIANLAQAPEAAAAGVTLHVAKNGNDSNAGTAAAPFLTINRAAQVALPGDKVVVHAGLYRETVKPARGGADEATRITYTNAGDGEVVIKGSEEVNNWTLYQGNVWRVTLPNTYFGSYNPYSTRQPQGGEGGFFSFYTAGDVYLDELAYYEKGSLNDVLASGDTWYTEVTGTQTTIYANFGNSDPNAKLAEINVRRQVFAPDVWGLGYITVDGFTIKHAANTYSDFPGVPDRRQAGAISVYGGLKWIIQNNIIINARTIGIDIGLGNDEWAGNRPGTTRTNFHNTNLYGSHIVRNNYIARSGQSGIAGVFSWNSDIMYNRIEDTNYRDEFSGAETAPIKVHYMNEGLIKGNYIKNSKGGNSAGIWTDWGNQNVRVTGNIVMNAPWGYYAEAIHGPILVDNNVFIGNSDIRMLDSTGVVYANNLFVDNGTVHADGAGRDSYYFVPGTMNETSSVNSVQKFFWYNNLLRGTTLPNNETNKTQVKEGNFTDAVSNVRYSATNTGLSLTFDLNTAGIQGLSPVTQQRVGIIPEANESIAANVTTDFFGNSFGSSNIMAGPFANAHSGTNTYALWPPAGQNVPTPPPPPAGTPINLSVNPGVTATASSSDGATTVDKAIDGNGSTRWSSAFTDNEWIRIDLGQAYNLTGTKLSWEAAYGKSYKIQVSVDGTNWTDAYSTTTGDGGIDQLSLNASGRYVRMLGIQRGTQYGYSLWEFEVYGTLGGGGGGSNQALNKPVTVSSVADNTQGAMAVDGNAQTRWTSAYTDNQWIRVDLGQTYNLTGAKLTWEAAYGKSYKLQVSGDGTNWTDAYSTTTGDGGTDQLSFSGSGRYVRMLGVQRATQYGYSLWEIEVYGTPAGGGSSNQALNKPVTVSGVADNTVGASAVDGNGATRWSSAYTDNQWLVVDLGAAKTLTGAKLVWEAAYGKSYKIQVSGDGSAWTDVYSTTTGDGGTDQLSFSGSGRYVRMLGVLRATQYGYSLWEFEVYGS</sequence>
<keyword evidence="7" id="KW-1185">Reference proteome</keyword>
<dbReference type="PROSITE" id="PS50022">
    <property type="entry name" value="FA58C_3"/>
    <property type="match status" value="3"/>
</dbReference>
<evidence type="ECO:0000256" key="1">
    <source>
        <dbReference type="ARBA" id="ARBA00004613"/>
    </source>
</evidence>
<dbReference type="InterPro" id="IPR052052">
    <property type="entry name" value="Polysaccharide_Lyase_9"/>
</dbReference>
<proteinExistence type="predicted"/>
<dbReference type="InterPro" id="IPR049169">
    <property type="entry name" value="Glyco_hydro_120_ins"/>
</dbReference>
<organism evidence="6 7">
    <name type="scientific">Cohnella yongneupensis</name>
    <dbReference type="NCBI Taxonomy" id="425006"/>
    <lineage>
        <taxon>Bacteria</taxon>
        <taxon>Bacillati</taxon>
        <taxon>Bacillota</taxon>
        <taxon>Bacilli</taxon>
        <taxon>Bacillales</taxon>
        <taxon>Paenibacillaceae</taxon>
        <taxon>Cohnella</taxon>
    </lineage>
</organism>
<keyword evidence="2" id="KW-0964">Secreted</keyword>
<dbReference type="InterPro" id="IPR000421">
    <property type="entry name" value="FA58C"/>
</dbReference>
<feature type="domain" description="F5/8 type C" evidence="5">
    <location>
        <begin position="599"/>
        <end position="736"/>
    </location>
</feature>
<dbReference type="InterPro" id="IPR011050">
    <property type="entry name" value="Pectin_lyase_fold/virulence"/>
</dbReference>
<feature type="domain" description="F5/8 type C" evidence="5">
    <location>
        <begin position="867"/>
        <end position="1001"/>
    </location>
</feature>
<dbReference type="Gene3D" id="2.60.120.260">
    <property type="entry name" value="Galactose-binding domain-like"/>
    <property type="match status" value="3"/>
</dbReference>
<feature type="chain" id="PRO_5045810474" evidence="4">
    <location>
        <begin position="30"/>
        <end position="1001"/>
    </location>
</feature>
<feature type="signal peptide" evidence="4">
    <location>
        <begin position="1"/>
        <end position="29"/>
    </location>
</feature>
<comment type="subcellular location">
    <subcellularLocation>
        <location evidence="1">Secreted</location>
    </subcellularLocation>
</comment>
<feature type="domain" description="F5/8 type C" evidence="5">
    <location>
        <begin position="737"/>
        <end position="866"/>
    </location>
</feature>
<dbReference type="Pfam" id="PF21258">
    <property type="entry name" value="Glyco_hydro_120_ins"/>
    <property type="match status" value="1"/>
</dbReference>
<dbReference type="InterPro" id="IPR008979">
    <property type="entry name" value="Galactose-bd-like_sf"/>
</dbReference>
<evidence type="ECO:0000313" key="7">
    <source>
        <dbReference type="Proteomes" id="UP001596108"/>
    </source>
</evidence>
<dbReference type="Pfam" id="PF22633">
    <property type="entry name" value="F5_F8_type_C_2"/>
    <property type="match status" value="2"/>
</dbReference>
<dbReference type="SUPFAM" id="SSF49785">
    <property type="entry name" value="Galactose-binding domain-like"/>
    <property type="match status" value="3"/>
</dbReference>
<dbReference type="InterPro" id="IPR012334">
    <property type="entry name" value="Pectin_lyas_fold"/>
</dbReference>
<reference evidence="7" key="1">
    <citation type="journal article" date="2019" name="Int. J. Syst. Evol. Microbiol.">
        <title>The Global Catalogue of Microorganisms (GCM) 10K type strain sequencing project: providing services to taxonomists for standard genome sequencing and annotation.</title>
        <authorList>
            <consortium name="The Broad Institute Genomics Platform"/>
            <consortium name="The Broad Institute Genome Sequencing Center for Infectious Disease"/>
            <person name="Wu L."/>
            <person name="Ma J."/>
        </authorList>
    </citation>
    <scope>NUCLEOTIDE SEQUENCE [LARGE SCALE GENOMIC DNA]</scope>
    <source>
        <strain evidence="7">CGMCC 1.18578</strain>
    </source>
</reference>
<evidence type="ECO:0000313" key="6">
    <source>
        <dbReference type="EMBL" id="MFC5529095.1"/>
    </source>
</evidence>
<name>A0ABW0QWA6_9BACL</name>
<dbReference type="Gene3D" id="2.160.20.10">
    <property type="entry name" value="Single-stranded right-handed beta-helix, Pectin lyase-like"/>
    <property type="match status" value="2"/>
</dbReference>
<evidence type="ECO:0000259" key="5">
    <source>
        <dbReference type="PROSITE" id="PS50022"/>
    </source>
</evidence>
<comment type="caution">
    <text evidence="6">The sequence shown here is derived from an EMBL/GenBank/DDBJ whole genome shotgun (WGS) entry which is preliminary data.</text>
</comment>
<dbReference type="Proteomes" id="UP001596108">
    <property type="component" value="Unassembled WGS sequence"/>
</dbReference>
<dbReference type="RefSeq" id="WP_378110967.1">
    <property type="nucleotide sequence ID" value="NZ_JBHSNC010000020.1"/>
</dbReference>
<dbReference type="EMBL" id="JBHSNC010000020">
    <property type="protein sequence ID" value="MFC5529095.1"/>
    <property type="molecule type" value="Genomic_DNA"/>
</dbReference>
<gene>
    <name evidence="6" type="ORF">ACFPQ4_06475</name>
</gene>
<dbReference type="PANTHER" id="PTHR40088">
    <property type="entry name" value="PECTATE LYASE (EUROFUNG)"/>
    <property type="match status" value="1"/>
</dbReference>
<evidence type="ECO:0000256" key="4">
    <source>
        <dbReference type="SAM" id="SignalP"/>
    </source>
</evidence>
<dbReference type="Pfam" id="PF07602">
    <property type="entry name" value="DUF1565"/>
    <property type="match status" value="1"/>
</dbReference>
<dbReference type="InterPro" id="IPR006626">
    <property type="entry name" value="PbH1"/>
</dbReference>